<evidence type="ECO:0000313" key="2">
    <source>
        <dbReference type="EMBL" id="KAH3677780.1"/>
    </source>
</evidence>
<organism evidence="2 3">
    <name type="scientific">Ogataea polymorpha</name>
    <dbReference type="NCBI Taxonomy" id="460523"/>
    <lineage>
        <taxon>Eukaryota</taxon>
        <taxon>Fungi</taxon>
        <taxon>Dikarya</taxon>
        <taxon>Ascomycota</taxon>
        <taxon>Saccharomycotina</taxon>
        <taxon>Pichiomycetes</taxon>
        <taxon>Pichiales</taxon>
        <taxon>Pichiaceae</taxon>
        <taxon>Ogataea</taxon>
    </lineage>
</organism>
<protein>
    <recommendedName>
        <fullName evidence="1">Aminotransferase class I/classII large domain-containing protein</fullName>
    </recommendedName>
</protein>
<name>A0A9P8TGI4_9ASCO</name>
<comment type="caution">
    <text evidence="2">The sequence shown here is derived from an EMBL/GenBank/DDBJ whole genome shotgun (WGS) entry which is preliminary data.</text>
</comment>
<dbReference type="Gene3D" id="3.40.640.10">
    <property type="entry name" value="Type I PLP-dependent aspartate aminotransferase-like (Major domain)"/>
    <property type="match status" value="1"/>
</dbReference>
<accession>A0A9P8TGI4</accession>
<dbReference type="CDD" id="cd00609">
    <property type="entry name" value="AAT_like"/>
    <property type="match status" value="1"/>
</dbReference>
<evidence type="ECO:0000259" key="1">
    <source>
        <dbReference type="Pfam" id="PF00155"/>
    </source>
</evidence>
<dbReference type="GO" id="GO:0047536">
    <property type="term" value="F:2-aminoadipate transaminase activity"/>
    <property type="evidence" value="ECO:0007669"/>
    <property type="project" value="TreeGrafter"/>
</dbReference>
<dbReference type="GO" id="GO:0030170">
    <property type="term" value="F:pyridoxal phosphate binding"/>
    <property type="evidence" value="ECO:0007669"/>
    <property type="project" value="InterPro"/>
</dbReference>
<dbReference type="OrthoDB" id="7042322at2759"/>
<dbReference type="AlphaFoldDB" id="A0A9P8TGI4"/>
<dbReference type="PANTHER" id="PTHR42858:SF1">
    <property type="entry name" value="LD15494P"/>
    <property type="match status" value="1"/>
</dbReference>
<dbReference type="PANTHER" id="PTHR42858">
    <property type="entry name" value="AMINOTRANSFERASE"/>
    <property type="match status" value="1"/>
</dbReference>
<dbReference type="Gene3D" id="3.90.1150.10">
    <property type="entry name" value="Aspartate Aminotransferase, domain 1"/>
    <property type="match status" value="1"/>
</dbReference>
<dbReference type="InterPro" id="IPR015422">
    <property type="entry name" value="PyrdxlP-dep_Trfase_small"/>
</dbReference>
<reference evidence="2" key="1">
    <citation type="journal article" date="2021" name="Open Biol.">
        <title>Shared evolutionary footprints suggest mitochondrial oxidative damage underlies multiple complex I losses in fungi.</title>
        <authorList>
            <person name="Schikora-Tamarit M.A."/>
            <person name="Marcet-Houben M."/>
            <person name="Nosek J."/>
            <person name="Gabaldon T."/>
        </authorList>
    </citation>
    <scope>NUCLEOTIDE SEQUENCE</scope>
    <source>
        <strain evidence="2">NCAIM Y.01608</strain>
    </source>
</reference>
<proteinExistence type="predicted"/>
<feature type="domain" description="Aminotransferase class I/classII large" evidence="1">
    <location>
        <begin position="56"/>
        <end position="402"/>
    </location>
</feature>
<gene>
    <name evidence="2" type="ORF">OGATHE_000434</name>
</gene>
<dbReference type="SUPFAM" id="SSF53383">
    <property type="entry name" value="PLP-dependent transferases"/>
    <property type="match status" value="1"/>
</dbReference>
<dbReference type="EMBL" id="JAEUBD010000095">
    <property type="protein sequence ID" value="KAH3677780.1"/>
    <property type="molecule type" value="Genomic_DNA"/>
</dbReference>
<evidence type="ECO:0000313" key="3">
    <source>
        <dbReference type="Proteomes" id="UP000788993"/>
    </source>
</evidence>
<dbReference type="InterPro" id="IPR004839">
    <property type="entry name" value="Aminotransferase_I/II_large"/>
</dbReference>
<dbReference type="InterPro" id="IPR015424">
    <property type="entry name" value="PyrdxlP-dep_Trfase"/>
</dbReference>
<dbReference type="InterPro" id="IPR015421">
    <property type="entry name" value="PyrdxlP-dep_Trfase_major"/>
</dbReference>
<sequence>MASSPIMPPKYNFFRGHPSPYLLPTKEVLDATTEVYNRVIENENCYDDVFNRHPLQYGLGLGNEEVRQAIADWNNRCFEMDVRSEANCINLSNGASYGVMNILAQTTSPHNGITRRAFLVTPTYFLINSTFIDAGFGGKLTGIEELSDGQLDLEEFASKLHYYDSLEEIKPPKPEDLQAIQHPSKVQKKVYRYVLYLTPTFSNPRGGTLTLATRHKLIELARKHDVLIICDDVYDLLNYKGGKLIPRLVYCDKQTLPDTEAYGNTVSNATFSKLAGPGLRVGWQETVSPKLVTQIHYGGANISGGAPSHTNSVIIGEMIKTGAMDNIVNNLCKVYSERAVALKEAVEKYMPRGTRMDGGDGGYFVWITLPDGYDCRVICEMAAKQGLILANGDHFEVVGDSREWGAQAARLSISFLSKAAIVEGIKLWGDICKTYNQL</sequence>
<keyword evidence="3" id="KW-1185">Reference proteome</keyword>
<reference evidence="2" key="2">
    <citation type="submission" date="2021-01" db="EMBL/GenBank/DDBJ databases">
        <authorList>
            <person name="Schikora-Tamarit M.A."/>
        </authorList>
    </citation>
    <scope>NUCLEOTIDE SEQUENCE</scope>
    <source>
        <strain evidence="2">NCAIM Y.01608</strain>
    </source>
</reference>
<dbReference type="Proteomes" id="UP000788993">
    <property type="component" value="Unassembled WGS sequence"/>
</dbReference>
<dbReference type="Pfam" id="PF00155">
    <property type="entry name" value="Aminotran_1_2"/>
    <property type="match status" value="1"/>
</dbReference>